<evidence type="ECO:0000313" key="3">
    <source>
        <dbReference type="Proteomes" id="UP000035009"/>
    </source>
</evidence>
<name>M3VGY2_GORML</name>
<sequence>MWGFIGQYWWLVFVFGGSIGGAMRAVSAWNERRAERSLERYRIKQETSVARAEAESRGRIDAASVQRELASAVADHNATDERWFAHETDLATLLDYPMLVDLREPLTEKFHRARSRAELLRPPADDSADPAAVRAYRDAVHDYTTSLDLAEQEAKRRRRSDFSPVEQERLARAQRLLALAMDDGASPQERCQAYERARTELDGLIHLPAAGTTALETRVRAALESGTAE</sequence>
<evidence type="ECO:0000313" key="2">
    <source>
        <dbReference type="EMBL" id="GAC81344.1"/>
    </source>
</evidence>
<reference evidence="2 3" key="1">
    <citation type="submission" date="2013-02" db="EMBL/GenBank/DDBJ databases">
        <title>Whole genome shotgun sequence of Gordonia malaquae NBRC 108250.</title>
        <authorList>
            <person name="Yoshida I."/>
            <person name="Hosoyama A."/>
            <person name="Tsuchikane K."/>
            <person name="Ando Y."/>
            <person name="Baba S."/>
            <person name="Ohji S."/>
            <person name="Hamada M."/>
            <person name="Tamura T."/>
            <person name="Yamazoe A."/>
            <person name="Yamazaki S."/>
            <person name="Fujita N."/>
        </authorList>
    </citation>
    <scope>NUCLEOTIDE SEQUENCE [LARGE SCALE GENOMIC DNA]</scope>
    <source>
        <strain evidence="2 3">NBRC 108250</strain>
    </source>
</reference>
<organism evidence="2 3">
    <name type="scientific">Gordonia malaquae NBRC 108250</name>
    <dbReference type="NCBI Taxonomy" id="1223542"/>
    <lineage>
        <taxon>Bacteria</taxon>
        <taxon>Bacillati</taxon>
        <taxon>Actinomycetota</taxon>
        <taxon>Actinomycetes</taxon>
        <taxon>Mycobacteriales</taxon>
        <taxon>Gordoniaceae</taxon>
        <taxon>Gordonia</taxon>
    </lineage>
</organism>
<keyword evidence="1" id="KW-0472">Membrane</keyword>
<proteinExistence type="predicted"/>
<dbReference type="AlphaFoldDB" id="M3VGY2"/>
<dbReference type="Proteomes" id="UP000035009">
    <property type="component" value="Unassembled WGS sequence"/>
</dbReference>
<protein>
    <submittedName>
        <fullName evidence="2">Uncharacterized protein</fullName>
    </submittedName>
</protein>
<dbReference type="EMBL" id="BAOP01000032">
    <property type="protein sequence ID" value="GAC81344.1"/>
    <property type="molecule type" value="Genomic_DNA"/>
</dbReference>
<feature type="transmembrane region" description="Helical" evidence="1">
    <location>
        <begin position="6"/>
        <end position="26"/>
    </location>
</feature>
<gene>
    <name evidence="2" type="ORF">GM1_032_00450</name>
</gene>
<keyword evidence="1" id="KW-0812">Transmembrane</keyword>
<keyword evidence="3" id="KW-1185">Reference proteome</keyword>
<dbReference type="eggNOG" id="ENOG5033IYJ">
    <property type="taxonomic scope" value="Bacteria"/>
</dbReference>
<accession>M3VGY2</accession>
<keyword evidence="1" id="KW-1133">Transmembrane helix</keyword>
<comment type="caution">
    <text evidence="2">The sequence shown here is derived from an EMBL/GenBank/DDBJ whole genome shotgun (WGS) entry which is preliminary data.</text>
</comment>
<dbReference type="STRING" id="410332.SAMN04488550_1259"/>
<evidence type="ECO:0000256" key="1">
    <source>
        <dbReference type="SAM" id="Phobius"/>
    </source>
</evidence>